<evidence type="ECO:0000313" key="1">
    <source>
        <dbReference type="EMBL" id="OHA11655.1"/>
    </source>
</evidence>
<dbReference type="AlphaFoldDB" id="A0A1G2LJ52"/>
<protein>
    <submittedName>
        <fullName evidence="1">Uncharacterized protein</fullName>
    </submittedName>
</protein>
<organism evidence="1 2">
    <name type="scientific">Candidatus Sungbacteria bacterium RIFCSPLOWO2_02_FULL_48_13b</name>
    <dbReference type="NCBI Taxonomy" id="1802283"/>
    <lineage>
        <taxon>Bacteria</taxon>
        <taxon>Candidatus Sungiibacteriota</taxon>
    </lineage>
</organism>
<dbReference type="Proteomes" id="UP000179052">
    <property type="component" value="Unassembled WGS sequence"/>
</dbReference>
<gene>
    <name evidence="1" type="ORF">A3H71_02685</name>
</gene>
<accession>A0A1G2LJ52</accession>
<sequence>MQSRLPKNDDRYQWTNHVVHKMRHYGLSEGRVRRVLASPKRREEGIAPGTVAVMQSAGSKAHPYEVWVMYQPIELKIKNEKLKVSERFEKRIGPAVRKRIITAWRYPGVSKSRGPLPIPEEILQELDDLV</sequence>
<dbReference type="EMBL" id="MHQV01000004">
    <property type="protein sequence ID" value="OHA11655.1"/>
    <property type="molecule type" value="Genomic_DNA"/>
</dbReference>
<reference evidence="1 2" key="1">
    <citation type="journal article" date="2016" name="Nat. Commun.">
        <title>Thousands of microbial genomes shed light on interconnected biogeochemical processes in an aquifer system.</title>
        <authorList>
            <person name="Anantharaman K."/>
            <person name="Brown C.T."/>
            <person name="Hug L.A."/>
            <person name="Sharon I."/>
            <person name="Castelle C.J."/>
            <person name="Probst A.J."/>
            <person name="Thomas B.C."/>
            <person name="Singh A."/>
            <person name="Wilkins M.J."/>
            <person name="Karaoz U."/>
            <person name="Brodie E.L."/>
            <person name="Williams K.H."/>
            <person name="Hubbard S.S."/>
            <person name="Banfield J.F."/>
        </authorList>
    </citation>
    <scope>NUCLEOTIDE SEQUENCE [LARGE SCALE GENOMIC DNA]</scope>
</reference>
<evidence type="ECO:0000313" key="2">
    <source>
        <dbReference type="Proteomes" id="UP000179052"/>
    </source>
</evidence>
<dbReference type="STRING" id="1802283.A3H71_02685"/>
<comment type="caution">
    <text evidence="1">The sequence shown here is derived from an EMBL/GenBank/DDBJ whole genome shotgun (WGS) entry which is preliminary data.</text>
</comment>
<proteinExistence type="predicted"/>
<name>A0A1G2LJ52_9BACT</name>